<dbReference type="InterPro" id="IPR050715">
    <property type="entry name" value="LRR-SigEffector_domain"/>
</dbReference>
<feature type="region of interest" description="Disordered" evidence="1">
    <location>
        <begin position="1"/>
        <end position="36"/>
    </location>
</feature>
<feature type="region of interest" description="Disordered" evidence="1">
    <location>
        <begin position="191"/>
        <end position="251"/>
    </location>
</feature>
<sequence>MAETSEEQKPASSSSSRAVTFPDLPVTENVESRQEGKMEYASLRQKEKDLELCEKIVQVLGAEGPQRVLLTGKAGIGKTRLAKKVGERATERGLCFLTLCLHLNKMFKEDDEWSLYENIASQLSVYSDFEETEVDDRDEDEEEQKLQPVLLDELKTKIVEEIATREKNAKAAKEAKRVAAEKAKLVAAENAKQQAAENAKKQAAEKPKKPVEKKDEKNDKQSGDGPADGKGKSTVTEKTPPAAGDTTSAGDPYLLLILDDEDINKTSEDVVMNKLQLGKFLVDKILGKDDTRLKILVTKRKRDEELTKAGGETESQDAKSENGSEGKEGAESENGSEGQEGAKKVSEIESLEKDDKGGTDTENAHATKGDGGSGSSNENLPPVAPIPFQTTDMSDILIKSINKDYLLDLFITLIAKEDWKTYENFKHEIVEQSKNSPAAIVVLAKSLTWIKQSKKISGSSDPDLVKKMTELQEEIKKKIDEVLSAVRSGSSDSGSSSESAVNPILHLAYVLLETYDSSKGAIILDCFWHSLDFFEQCGCVYYRDLITQWILEGYFDPVRSVEKAYQDGHSILMDLINRGMLKIQENNVVVPEMAMISLIDPRRGGHFGRSRLGFSRVYGGDKEKGIGKITQIDDMIKTVQAKKADQITTILVGGDRLRRETPAKFFEKLKMLEVLGLFEPTLEPFVQSFTDHLQLLRVLIIRDCDLLESIKELKALTKLNALEVSGASSLSEISEDFFKPFLELRSLHLSGLKIKSSPPSISDLKELRCLIIKDCPLLQDLPNIQELKNLEVVDVSGASGLRTCFDNADGPKKNKSKNKNFYLLTKLQHLDFSGSQIERLPIFQDSAVAAKLHSLKRLLLRNCSKLRRLPSLKPLSGLQILDLSGTTSLVEMLEVCFEDKLELKTLNLSGTNLSELATTIEDLTGLNKLLLRNCINLDAIPNIEKLENLEVIDVFGSAKLAKIEGSFEKMFYLREVNLSGTQVETPELPTDTKIHCLKRFTRADGTCYERDTWREIKEDIERDRSENASASDAVVTSQEITEKKSGEISEVESNAPRPSDCTEKVDVSKERLLKVPIDRALYQKALTLLVDSKIPQEEVLEINETNKLDEEALANVEFVSFVDCTPERVKSIFEKAKLVKRCWLRMCFYIKDPFDGVDEENLKSLETLSITNLLSLETISFIAKLENLKDLSLDCCPNIKTIFPEMPASLPVLNLKHCENLEKVVVGVEVSTHTNLDLEVENCPKFGVSCNFLLYHLSCEHLSFRTIIVAIFYMSNSLAHFRTHQKRNTSTSKIVKKN</sequence>
<feature type="domain" description="Zer-1-like leucine-rich repeats region" evidence="2">
    <location>
        <begin position="737"/>
        <end position="848"/>
    </location>
</feature>
<proteinExistence type="predicted"/>
<evidence type="ECO:0000256" key="1">
    <source>
        <dbReference type="SAM" id="MobiDB-lite"/>
    </source>
</evidence>
<dbReference type="PANTHER" id="PTHR45752">
    <property type="entry name" value="LEUCINE-RICH REPEAT-CONTAINING"/>
    <property type="match status" value="1"/>
</dbReference>
<feature type="region of interest" description="Disordered" evidence="1">
    <location>
        <begin position="304"/>
        <end position="387"/>
    </location>
</feature>
<gene>
    <name evidence="3" type="ORF">ISN45_At05g040580</name>
</gene>
<dbReference type="Pfam" id="PF25013">
    <property type="entry name" value="LRR_Zer-1"/>
    <property type="match status" value="1"/>
</dbReference>
<organism evidence="3 4">
    <name type="scientific">Arabidopsis thaliana x Arabidopsis arenosa</name>
    <dbReference type="NCBI Taxonomy" id="1240361"/>
    <lineage>
        <taxon>Eukaryota</taxon>
        <taxon>Viridiplantae</taxon>
        <taxon>Streptophyta</taxon>
        <taxon>Embryophyta</taxon>
        <taxon>Tracheophyta</taxon>
        <taxon>Spermatophyta</taxon>
        <taxon>Magnoliopsida</taxon>
        <taxon>eudicotyledons</taxon>
        <taxon>Gunneridae</taxon>
        <taxon>Pentapetalae</taxon>
        <taxon>rosids</taxon>
        <taxon>malvids</taxon>
        <taxon>Brassicales</taxon>
        <taxon>Brassicaceae</taxon>
        <taxon>Camelineae</taxon>
        <taxon>Arabidopsis</taxon>
    </lineage>
</organism>
<comment type="caution">
    <text evidence="3">The sequence shown here is derived from an EMBL/GenBank/DDBJ whole genome shotgun (WGS) entry which is preliminary data.</text>
</comment>
<dbReference type="EMBL" id="JAEFBK010000005">
    <property type="protein sequence ID" value="KAG7605031.1"/>
    <property type="molecule type" value="Genomic_DNA"/>
</dbReference>
<reference evidence="3 4" key="1">
    <citation type="submission" date="2020-12" db="EMBL/GenBank/DDBJ databases">
        <title>Concerted genomic and epigenomic changes stabilize Arabidopsis allopolyploids.</title>
        <authorList>
            <person name="Chen Z."/>
        </authorList>
    </citation>
    <scope>NUCLEOTIDE SEQUENCE [LARGE SCALE GENOMIC DNA]</scope>
    <source>
        <strain evidence="3">Allo738</strain>
        <tissue evidence="3">Leaf</tissue>
    </source>
</reference>
<keyword evidence="3" id="KW-0378">Hydrolase</keyword>
<keyword evidence="4" id="KW-1185">Reference proteome</keyword>
<feature type="compositionally biased region" description="Basic and acidic residues" evidence="1">
    <location>
        <begin position="340"/>
        <end position="368"/>
    </location>
</feature>
<evidence type="ECO:0000313" key="3">
    <source>
        <dbReference type="EMBL" id="KAG7605031.1"/>
    </source>
</evidence>
<dbReference type="InterPro" id="IPR056845">
    <property type="entry name" value="LRR_Zer-1"/>
</dbReference>
<feature type="compositionally biased region" description="Basic and acidic residues" evidence="1">
    <location>
        <begin position="198"/>
        <end position="231"/>
    </location>
</feature>
<evidence type="ECO:0000259" key="2">
    <source>
        <dbReference type="Pfam" id="PF25013"/>
    </source>
</evidence>
<protein>
    <submittedName>
        <fullName evidence="3">P-loop containing nucleoside triphosphate hydrolase</fullName>
    </submittedName>
</protein>
<feature type="compositionally biased region" description="Basic and acidic residues" evidence="1">
    <location>
        <begin position="316"/>
        <end position="330"/>
    </location>
</feature>
<evidence type="ECO:0000313" key="4">
    <source>
        <dbReference type="Proteomes" id="UP000694240"/>
    </source>
</evidence>
<accession>A0A8T2DD66</accession>
<dbReference type="Proteomes" id="UP000694240">
    <property type="component" value="Chromosome 5"/>
</dbReference>
<dbReference type="GO" id="GO:0016787">
    <property type="term" value="F:hydrolase activity"/>
    <property type="evidence" value="ECO:0007669"/>
    <property type="project" value="UniProtKB-KW"/>
</dbReference>
<dbReference type="PANTHER" id="PTHR45752:SF194">
    <property type="entry name" value="NB-ARC DOMAIN-CONTAINING PROTEIN"/>
    <property type="match status" value="1"/>
</dbReference>
<name>A0A8T2DD66_9BRAS</name>